<gene>
    <name evidence="2" type="ORF">LTR78_002494</name>
</gene>
<feature type="compositionally biased region" description="Basic and acidic residues" evidence="1">
    <location>
        <begin position="388"/>
        <end position="408"/>
    </location>
</feature>
<feature type="region of interest" description="Disordered" evidence="1">
    <location>
        <begin position="951"/>
        <end position="973"/>
    </location>
</feature>
<feature type="compositionally biased region" description="Polar residues" evidence="1">
    <location>
        <begin position="751"/>
        <end position="763"/>
    </location>
</feature>
<comment type="caution">
    <text evidence="2">The sequence shown here is derived from an EMBL/GenBank/DDBJ whole genome shotgun (WGS) entry which is preliminary data.</text>
</comment>
<name>A0AAE0WTB5_9PEZI</name>
<keyword evidence="3" id="KW-1185">Reference proteome</keyword>
<evidence type="ECO:0000313" key="3">
    <source>
        <dbReference type="Proteomes" id="UP001274830"/>
    </source>
</evidence>
<feature type="compositionally biased region" description="Basic and acidic residues" evidence="1">
    <location>
        <begin position="951"/>
        <end position="971"/>
    </location>
</feature>
<organism evidence="2 3">
    <name type="scientific">Recurvomyces mirabilis</name>
    <dbReference type="NCBI Taxonomy" id="574656"/>
    <lineage>
        <taxon>Eukaryota</taxon>
        <taxon>Fungi</taxon>
        <taxon>Dikarya</taxon>
        <taxon>Ascomycota</taxon>
        <taxon>Pezizomycotina</taxon>
        <taxon>Dothideomycetes</taxon>
        <taxon>Dothideomycetidae</taxon>
        <taxon>Mycosphaerellales</taxon>
        <taxon>Teratosphaeriaceae</taxon>
        <taxon>Recurvomyces</taxon>
    </lineage>
</organism>
<feature type="region of interest" description="Disordered" evidence="1">
    <location>
        <begin position="751"/>
        <end position="775"/>
    </location>
</feature>
<protein>
    <submittedName>
        <fullName evidence="2">Uncharacterized protein</fullName>
    </submittedName>
</protein>
<proteinExistence type="predicted"/>
<evidence type="ECO:0000313" key="2">
    <source>
        <dbReference type="EMBL" id="KAK3677644.1"/>
    </source>
</evidence>
<dbReference type="Proteomes" id="UP001274830">
    <property type="component" value="Unassembled WGS sequence"/>
</dbReference>
<dbReference type="AlphaFoldDB" id="A0AAE0WTB5"/>
<feature type="region of interest" description="Disordered" evidence="1">
    <location>
        <begin position="384"/>
        <end position="418"/>
    </location>
</feature>
<dbReference type="EMBL" id="JAUTXT010000006">
    <property type="protein sequence ID" value="KAK3677644.1"/>
    <property type="molecule type" value="Genomic_DNA"/>
</dbReference>
<evidence type="ECO:0000256" key="1">
    <source>
        <dbReference type="SAM" id="MobiDB-lite"/>
    </source>
</evidence>
<reference evidence="2" key="1">
    <citation type="submission" date="2023-07" db="EMBL/GenBank/DDBJ databases">
        <title>Black Yeasts Isolated from many extreme environments.</title>
        <authorList>
            <person name="Coleine C."/>
            <person name="Stajich J.E."/>
            <person name="Selbmann L."/>
        </authorList>
    </citation>
    <scope>NUCLEOTIDE SEQUENCE</scope>
    <source>
        <strain evidence="2">CCFEE 5485</strain>
    </source>
</reference>
<accession>A0AAE0WTB5</accession>
<sequence length="1123" mass="124051">MSMAVTRQRTTALIKCLLVASLLFALLVLHHEILPARLTTVIQKRGDEDLILQSTGVVEPPDEMLSAWQANWQKALIKGKARLHELYDADTEQSAWEEYTDLKRYGWECQEGTRPGVHAAVRIPLGVSEDLGGLPGVVGTGKEVYCRHEKPSSNEEDASQHYKPTMGYFLGIYWPESGIIHAQRSVSPATIAKGTAIDDTRLINGFKNAGGGTVVPLATQADVMFLEWQHQCAKSGHENAARNLRLFFRGPVQNDVAQGIILQALRNKGSETGAPPWSKRVQFDIDSQDGQAILGSPNGQSVAYFLSQHRQQLGWKVVKSVEVFDNPESTVMNERFWDSQSLCLVFSISDHGQAQHEAVEAGPAGVEQKASSDLARSAMVPATLHSVSHSEEQQKASDSRRTIRRGDTDAATAGTVGSKLPSNQLKSIWAADWDKARVHGQVRLQELLDPAPPQSPWIQYDELAKYGRTKSEPTWFMPGQIKEAVVEGKNMLGGTGNGGHKVIWSHNEGSQGIPADGKSPQSYEVSALEGSYASYTSVYWPQGGAILSQYSTSPKYAIKGRPSKEDQQLVPLARQSDVLALEWFRQCDEAQTDPSMLKYFLRVLISNDEVINVIIHVAQRILGEGQIIPEWAQRLKVDAASPDGEALLGTVTGQGVARFLSQHRKKLGWKEVRSIHLFNCKTAADFGADTGYWHKDTAIPGLLFIIGDHESRARGADVRNAEGTSTVVAGRSFVRIDSGLRYDAKARHTSSNVTQVLPRSSSELPKHGLGTIEPPTLKVPDDDLLQSWATLWEKARLKGAERLSELLDPRPQQSPWTEYGELELYGWRKKPVIVQAFVAQLKVAVQRLEEEAGLKEGTRNYDKLAWNHEVPSEIGQGHGKPSASYKVTGASYTAAYSPRAGLIVSQDAVSPTEGARRRKFPPSELIVPLGRQSDVLALEWFHEFEMARLQDQNRNDEQASKDGRTDSEEKATSGVKNLRWIVRGPIANIETRAVIFQALRNQPNSKERYPNGPPQWAERVKIHIKSEDGKALLGTANGQTVARLLSQHHTQLGRKTIDSVHVFNAKNLEHDYTQGGYWEKHNSMPALLFVIVDYDSSQNSGGDTAGKEEQTITRGIGFAKAKL</sequence>